<accession>A0A846MYI4</accession>
<evidence type="ECO:0000259" key="6">
    <source>
        <dbReference type="PROSITE" id="PS50885"/>
    </source>
</evidence>
<dbReference type="Pfam" id="PF00672">
    <property type="entry name" value="HAMP"/>
    <property type="match status" value="1"/>
</dbReference>
<dbReference type="PRINTS" id="PR00260">
    <property type="entry name" value="CHEMTRNSDUCR"/>
</dbReference>
<comment type="caution">
    <text evidence="7">The sequence shown here is derived from an EMBL/GenBank/DDBJ whole genome shotgun (WGS) entry which is preliminary data.</text>
</comment>
<dbReference type="GO" id="GO:0004888">
    <property type="term" value="F:transmembrane signaling receptor activity"/>
    <property type="evidence" value="ECO:0007669"/>
    <property type="project" value="InterPro"/>
</dbReference>
<evidence type="ECO:0000256" key="3">
    <source>
        <dbReference type="PROSITE-ProRule" id="PRU00284"/>
    </source>
</evidence>
<dbReference type="PANTHER" id="PTHR32089">
    <property type="entry name" value="METHYL-ACCEPTING CHEMOTAXIS PROTEIN MCPB"/>
    <property type="match status" value="1"/>
</dbReference>
<dbReference type="RefSeq" id="WP_167082162.1">
    <property type="nucleotide sequence ID" value="NZ_BAAADC010000001.1"/>
</dbReference>
<evidence type="ECO:0000256" key="4">
    <source>
        <dbReference type="SAM" id="Phobius"/>
    </source>
</evidence>
<dbReference type="PROSITE" id="PS50111">
    <property type="entry name" value="CHEMOTAXIS_TRANSDUC_2"/>
    <property type="match status" value="1"/>
</dbReference>
<organism evidence="7 8">
    <name type="scientific">Rhizomicrobium palustre</name>
    <dbReference type="NCBI Taxonomy" id="189966"/>
    <lineage>
        <taxon>Bacteria</taxon>
        <taxon>Pseudomonadati</taxon>
        <taxon>Pseudomonadota</taxon>
        <taxon>Alphaproteobacteria</taxon>
        <taxon>Micropepsales</taxon>
        <taxon>Micropepsaceae</taxon>
        <taxon>Rhizomicrobium</taxon>
    </lineage>
</organism>
<gene>
    <name evidence="7" type="ORF">FHS83_001368</name>
</gene>
<dbReference type="AlphaFoldDB" id="A0A846MYI4"/>
<keyword evidence="4" id="KW-0472">Membrane</keyword>
<dbReference type="EMBL" id="JAASRM010000001">
    <property type="protein sequence ID" value="NIK88050.1"/>
    <property type="molecule type" value="Genomic_DNA"/>
</dbReference>
<dbReference type="CDD" id="cd06225">
    <property type="entry name" value="HAMP"/>
    <property type="match status" value="1"/>
</dbReference>
<evidence type="ECO:0000313" key="8">
    <source>
        <dbReference type="Proteomes" id="UP000570514"/>
    </source>
</evidence>
<protein>
    <submittedName>
        <fullName evidence="7">Methyl-accepting chemotaxis protein</fullName>
    </submittedName>
</protein>
<evidence type="ECO:0000259" key="5">
    <source>
        <dbReference type="PROSITE" id="PS50111"/>
    </source>
</evidence>
<dbReference type="Pfam" id="PF00015">
    <property type="entry name" value="MCPsignal"/>
    <property type="match status" value="1"/>
</dbReference>
<feature type="domain" description="Methyl-accepting transducer" evidence="5">
    <location>
        <begin position="311"/>
        <end position="547"/>
    </location>
</feature>
<feature type="domain" description="HAMP" evidence="6">
    <location>
        <begin position="218"/>
        <end position="271"/>
    </location>
</feature>
<dbReference type="Gene3D" id="6.10.340.10">
    <property type="match status" value="1"/>
</dbReference>
<keyword evidence="1 3" id="KW-0807">Transducer</keyword>
<dbReference type="Proteomes" id="UP000570514">
    <property type="component" value="Unassembled WGS sequence"/>
</dbReference>
<sequence>MRFKKSSLERQFLMIVGLGLLLATAGIARLAWWSQTKAIEDRLHSLSANEMQSLDALVNAAMLARLSDSNNVALNVFDGWFAQRNADYPGALWSAWNTPMAEVVAKTDPQKKIKRTRDTIDEEVIRTKAPVARFVGDTYRFSTPVILGGTKATARAECYACHAAPMGQNKGDVIAVFSSSLSAKKDLAERDQNVKMLVMGAVSFSLLLLIAIKLTFKTVVARPLERMIRAMTALAGRDTSYEVPHLNRSDEIGQTARAVQVFKESMIETQRLTQQEKAEQAAKVKRAQHLEDLTQKFQASTGSMVEQLSEAASELKTAAKAMHDTAEKASRHSLSVAEAIDTASENVNAVAASTEQLTASIDGIRSHVKQAATIAGRAVNEAQQTDSIVQTLSSAAAKISNIVEMIGTIANQTNLLALNAGVEAARAGDAGRGFAVVAAEVKLLANKTAEATREIATEIRQIQEWSGQAVTAINSVGGTIREISDIASAIDGEVEQQRLATQAIAKNAQDTAHKTSEVSRNINTVRAASEETGEVSEQVLGSAGHLAEQSDQLSADVNSFIKQIGAA</sequence>
<dbReference type="InterPro" id="IPR004090">
    <property type="entry name" value="Chemotax_Me-accpt_rcpt"/>
</dbReference>
<reference evidence="7 8" key="1">
    <citation type="submission" date="2020-03" db="EMBL/GenBank/DDBJ databases">
        <title>Genomic Encyclopedia of Type Strains, Phase IV (KMG-IV): sequencing the most valuable type-strain genomes for metagenomic binning, comparative biology and taxonomic classification.</title>
        <authorList>
            <person name="Goeker M."/>
        </authorList>
    </citation>
    <scope>NUCLEOTIDE SEQUENCE [LARGE SCALE GENOMIC DNA]</scope>
    <source>
        <strain evidence="7 8">DSM 19867</strain>
    </source>
</reference>
<feature type="transmembrane region" description="Helical" evidence="4">
    <location>
        <begin position="12"/>
        <end position="33"/>
    </location>
</feature>
<dbReference type="GO" id="GO:0006935">
    <property type="term" value="P:chemotaxis"/>
    <property type="evidence" value="ECO:0007669"/>
    <property type="project" value="InterPro"/>
</dbReference>
<keyword evidence="4" id="KW-1133">Transmembrane helix</keyword>
<keyword evidence="8" id="KW-1185">Reference proteome</keyword>
<dbReference type="PROSITE" id="PS50885">
    <property type="entry name" value="HAMP"/>
    <property type="match status" value="1"/>
</dbReference>
<dbReference type="SMART" id="SM00283">
    <property type="entry name" value="MA"/>
    <property type="match status" value="1"/>
</dbReference>
<dbReference type="InterPro" id="IPR004089">
    <property type="entry name" value="MCPsignal_dom"/>
</dbReference>
<dbReference type="GO" id="GO:0016020">
    <property type="term" value="C:membrane"/>
    <property type="evidence" value="ECO:0007669"/>
    <property type="project" value="InterPro"/>
</dbReference>
<dbReference type="PANTHER" id="PTHR32089:SF112">
    <property type="entry name" value="LYSOZYME-LIKE PROTEIN-RELATED"/>
    <property type="match status" value="1"/>
</dbReference>
<dbReference type="Gene3D" id="1.10.287.950">
    <property type="entry name" value="Methyl-accepting chemotaxis protein"/>
    <property type="match status" value="1"/>
</dbReference>
<dbReference type="SUPFAM" id="SSF58104">
    <property type="entry name" value="Methyl-accepting chemotaxis protein (MCP) signaling domain"/>
    <property type="match status" value="1"/>
</dbReference>
<dbReference type="SMART" id="SM00304">
    <property type="entry name" value="HAMP"/>
    <property type="match status" value="1"/>
</dbReference>
<comment type="similarity">
    <text evidence="2">Belongs to the methyl-accepting chemotaxis (MCP) protein family.</text>
</comment>
<name>A0A846MYI4_9PROT</name>
<dbReference type="GO" id="GO:0007165">
    <property type="term" value="P:signal transduction"/>
    <property type="evidence" value="ECO:0007669"/>
    <property type="project" value="UniProtKB-KW"/>
</dbReference>
<proteinExistence type="inferred from homology"/>
<keyword evidence="4" id="KW-0812">Transmembrane</keyword>
<evidence type="ECO:0000256" key="2">
    <source>
        <dbReference type="ARBA" id="ARBA00029447"/>
    </source>
</evidence>
<dbReference type="InterPro" id="IPR003660">
    <property type="entry name" value="HAMP_dom"/>
</dbReference>
<evidence type="ECO:0000256" key="1">
    <source>
        <dbReference type="ARBA" id="ARBA00023224"/>
    </source>
</evidence>
<evidence type="ECO:0000313" key="7">
    <source>
        <dbReference type="EMBL" id="NIK88050.1"/>
    </source>
</evidence>